<evidence type="ECO:0000313" key="1">
    <source>
        <dbReference type="EMBL" id="KKL12906.1"/>
    </source>
</evidence>
<organism evidence="1">
    <name type="scientific">marine sediment metagenome</name>
    <dbReference type="NCBI Taxonomy" id="412755"/>
    <lineage>
        <taxon>unclassified sequences</taxon>
        <taxon>metagenomes</taxon>
        <taxon>ecological metagenomes</taxon>
    </lineage>
</organism>
<reference evidence="1" key="1">
    <citation type="journal article" date="2015" name="Nature">
        <title>Complex archaea that bridge the gap between prokaryotes and eukaryotes.</title>
        <authorList>
            <person name="Spang A."/>
            <person name="Saw J.H."/>
            <person name="Jorgensen S.L."/>
            <person name="Zaremba-Niedzwiedzka K."/>
            <person name="Martijn J."/>
            <person name="Lind A.E."/>
            <person name="van Eijk R."/>
            <person name="Schleper C."/>
            <person name="Guy L."/>
            <person name="Ettema T.J."/>
        </authorList>
    </citation>
    <scope>NUCLEOTIDE SEQUENCE</scope>
</reference>
<gene>
    <name evidence="1" type="ORF">LCGC14_2531080</name>
</gene>
<dbReference type="AlphaFoldDB" id="A0A0F9D519"/>
<proteinExistence type="predicted"/>
<name>A0A0F9D519_9ZZZZ</name>
<sequence length="487" mass="51064">SLISSHRDHIHNLGIGTTRGDILIWNSTPVASRLAVGNDKTYLRSNGTDPAWSTIPASEVLIPDIGSPTYTTVEHMNTLFHSTGWFSGGAITDAGGATINVAAGTGAMRASDSPVAQLLFFDWSSASGQAITANSIRYVGVEYNAGSPQVVVRTSNNFDNNKDFSLGTVVNEGGTLHIQNAPWKIGDHASAMIQRARGVAPIARDKAVGGLIFSETGTRNVVVSTGALWHGLTSFTVSAIDTDPGGAADTFTTYSAGGQEATGVAAWPNAQYDSSGTLTNMDNNRWANLWWYLELDGELVMVYGTAQYTSAAKAGEEATPSTLPNRLQVHGILAARFIFQKSAGTAAEILSAFDTPFSVLGVTDHGNLGGLLDDDHTIHPLLLGRSGGQTLIGGTAAGEDLTLQSTAHATRGSIFLGSSQFELDETTGQVKLPTGDIVVKTIHEVTDEGLVLSTNFNTESINGNTVLDSSTFNNHGTNNGATHNISG</sequence>
<feature type="non-terminal residue" evidence="1">
    <location>
        <position position="487"/>
    </location>
</feature>
<protein>
    <submittedName>
        <fullName evidence="1">Uncharacterized protein</fullName>
    </submittedName>
</protein>
<comment type="caution">
    <text evidence="1">The sequence shown here is derived from an EMBL/GenBank/DDBJ whole genome shotgun (WGS) entry which is preliminary data.</text>
</comment>
<dbReference type="EMBL" id="LAZR01041076">
    <property type="protein sequence ID" value="KKL12906.1"/>
    <property type="molecule type" value="Genomic_DNA"/>
</dbReference>
<accession>A0A0F9D519</accession>
<feature type="non-terminal residue" evidence="1">
    <location>
        <position position="1"/>
    </location>
</feature>